<evidence type="ECO:0008006" key="3">
    <source>
        <dbReference type="Google" id="ProtNLM"/>
    </source>
</evidence>
<reference evidence="1" key="1">
    <citation type="submission" date="2021-02" db="EMBL/GenBank/DDBJ databases">
        <authorList>
            <person name="Nieuwenhuis M."/>
            <person name="Van De Peppel L.J.J."/>
        </authorList>
    </citation>
    <scope>NUCLEOTIDE SEQUENCE</scope>
    <source>
        <strain evidence="1">D49</strain>
    </source>
</reference>
<dbReference type="EMBL" id="JABCKI010005738">
    <property type="protein sequence ID" value="KAG5638931.1"/>
    <property type="molecule type" value="Genomic_DNA"/>
</dbReference>
<protein>
    <recommendedName>
        <fullName evidence="3">Cyclin N-terminal domain-containing protein</fullName>
    </recommendedName>
</protein>
<evidence type="ECO:0000313" key="2">
    <source>
        <dbReference type="Proteomes" id="UP000717328"/>
    </source>
</evidence>
<comment type="caution">
    <text evidence="1">The sequence shown here is derived from an EMBL/GenBank/DDBJ whole genome shotgun (WGS) entry which is preliminary data.</text>
</comment>
<name>A0A9P7FXE0_9AGAR</name>
<keyword evidence="2" id="KW-1185">Reference proteome</keyword>
<dbReference type="AlphaFoldDB" id="A0A9P7FXE0"/>
<dbReference type="Gene3D" id="1.10.472.10">
    <property type="entry name" value="Cyclin-like"/>
    <property type="match status" value="1"/>
</dbReference>
<gene>
    <name evidence="1" type="ORF">H0H81_008700</name>
</gene>
<dbReference type="GO" id="GO:0005634">
    <property type="term" value="C:nucleus"/>
    <property type="evidence" value="ECO:0007669"/>
    <property type="project" value="TreeGrafter"/>
</dbReference>
<dbReference type="Proteomes" id="UP000717328">
    <property type="component" value="Unassembled WGS sequence"/>
</dbReference>
<dbReference type="GO" id="GO:0019901">
    <property type="term" value="F:protein kinase binding"/>
    <property type="evidence" value="ECO:0007669"/>
    <property type="project" value="InterPro"/>
</dbReference>
<organism evidence="1 2">
    <name type="scientific">Sphagnurus paluster</name>
    <dbReference type="NCBI Taxonomy" id="117069"/>
    <lineage>
        <taxon>Eukaryota</taxon>
        <taxon>Fungi</taxon>
        <taxon>Dikarya</taxon>
        <taxon>Basidiomycota</taxon>
        <taxon>Agaricomycotina</taxon>
        <taxon>Agaricomycetes</taxon>
        <taxon>Agaricomycetidae</taxon>
        <taxon>Agaricales</taxon>
        <taxon>Tricholomatineae</taxon>
        <taxon>Lyophyllaceae</taxon>
        <taxon>Sphagnurus</taxon>
    </lineage>
</organism>
<sequence>MYVYCYQPSFVLHPHVHQPASFNPWANWKPPAPHAFNSSTDPHIEMIERFVNCTTNSGSANGGNCSFIGGVLQNARTQPSSDTSFVALLLINRVMERKCAPYPCPPMHLWVVALMISWKMFNDEQLSQEYWCHIGKSILTPRELAKMEREMCVGLKWEFMIDPGVLNGFKTHVKDTFLGTNYSSHMPYVIPSTINSVQIRNKGPTAAWKFA</sequence>
<dbReference type="GO" id="GO:0000307">
    <property type="term" value="C:cyclin-dependent protein kinase holoenzyme complex"/>
    <property type="evidence" value="ECO:0007669"/>
    <property type="project" value="TreeGrafter"/>
</dbReference>
<dbReference type="SUPFAM" id="SSF47954">
    <property type="entry name" value="Cyclin-like"/>
    <property type="match status" value="1"/>
</dbReference>
<dbReference type="GO" id="GO:0016538">
    <property type="term" value="F:cyclin-dependent protein serine/threonine kinase regulator activity"/>
    <property type="evidence" value="ECO:0007669"/>
    <property type="project" value="TreeGrafter"/>
</dbReference>
<reference evidence="1" key="2">
    <citation type="submission" date="2021-10" db="EMBL/GenBank/DDBJ databases">
        <title>Phylogenomics reveals ancestral predisposition of the termite-cultivated fungus Termitomyces towards a domesticated lifestyle.</title>
        <authorList>
            <person name="Auxier B."/>
            <person name="Grum-Grzhimaylo A."/>
            <person name="Cardenas M.E."/>
            <person name="Lodge J.D."/>
            <person name="Laessoe T."/>
            <person name="Pedersen O."/>
            <person name="Smith M.E."/>
            <person name="Kuyper T.W."/>
            <person name="Franco-Molano E.A."/>
            <person name="Baroni T.J."/>
            <person name="Aanen D.K."/>
        </authorList>
    </citation>
    <scope>NUCLEOTIDE SEQUENCE</scope>
    <source>
        <strain evidence="1">D49</strain>
    </source>
</reference>
<dbReference type="InterPro" id="IPR013922">
    <property type="entry name" value="Cyclin_PHO80-like"/>
</dbReference>
<dbReference type="CDD" id="cd20557">
    <property type="entry name" value="CYCLIN_ScPCL1-like"/>
    <property type="match status" value="1"/>
</dbReference>
<dbReference type="InterPro" id="IPR036915">
    <property type="entry name" value="Cyclin-like_sf"/>
</dbReference>
<evidence type="ECO:0000313" key="1">
    <source>
        <dbReference type="EMBL" id="KAG5638931.1"/>
    </source>
</evidence>
<dbReference type="PANTHER" id="PTHR15615:SF108">
    <property type="entry name" value="PROTEIN CNPPD1"/>
    <property type="match status" value="1"/>
</dbReference>
<dbReference type="PANTHER" id="PTHR15615">
    <property type="match status" value="1"/>
</dbReference>
<proteinExistence type="predicted"/>
<accession>A0A9P7FXE0</accession>